<dbReference type="Proteomes" id="UP001217089">
    <property type="component" value="Unassembled WGS sequence"/>
</dbReference>
<reference evidence="2 3" key="1">
    <citation type="submission" date="2022-12" db="EMBL/GenBank/DDBJ databases">
        <title>Chromosome-level genome of Tegillarca granosa.</title>
        <authorList>
            <person name="Kim J."/>
        </authorList>
    </citation>
    <scope>NUCLEOTIDE SEQUENCE [LARGE SCALE GENOMIC DNA]</scope>
    <source>
        <strain evidence="2">Teg-2019</strain>
        <tissue evidence="2">Adductor muscle</tissue>
    </source>
</reference>
<protein>
    <submittedName>
        <fullName evidence="2">Uncharacterized protein</fullName>
    </submittedName>
</protein>
<feature type="region of interest" description="Disordered" evidence="1">
    <location>
        <begin position="177"/>
        <end position="197"/>
    </location>
</feature>
<sequence>MEKAPSDGVPRTASRNSLNPKSPLPPIGGSGDHVTDDKIESDSVGEESEDNELEQVDEEIEDDKSTISHASSASLDRPGEGPARPAIIRGFRREMTSEMSPGPEKDRDEPPEGSSAQQRRSVSFSASSSVKQREKSMATKETARRTTYDGREITFITLDTQTDWNWVEEASTTGNVRVLEPSEKKADSRASGVSSKG</sequence>
<feature type="region of interest" description="Disordered" evidence="1">
    <location>
        <begin position="1"/>
        <end position="150"/>
    </location>
</feature>
<gene>
    <name evidence="2" type="ORF">KUTeg_012126</name>
</gene>
<keyword evidence="3" id="KW-1185">Reference proteome</keyword>
<accession>A0ABQ9F117</accession>
<name>A0ABQ9F117_TEGGR</name>
<evidence type="ECO:0000256" key="1">
    <source>
        <dbReference type="SAM" id="MobiDB-lite"/>
    </source>
</evidence>
<evidence type="ECO:0000313" key="3">
    <source>
        <dbReference type="Proteomes" id="UP001217089"/>
    </source>
</evidence>
<dbReference type="EMBL" id="JARBDR010000640">
    <property type="protein sequence ID" value="KAJ8310261.1"/>
    <property type="molecule type" value="Genomic_DNA"/>
</dbReference>
<comment type="caution">
    <text evidence="2">The sequence shown here is derived from an EMBL/GenBank/DDBJ whole genome shotgun (WGS) entry which is preliminary data.</text>
</comment>
<feature type="compositionally biased region" description="Low complexity" evidence="1">
    <location>
        <begin position="114"/>
        <end position="130"/>
    </location>
</feature>
<proteinExistence type="predicted"/>
<feature type="compositionally biased region" description="Basic and acidic residues" evidence="1">
    <location>
        <begin position="131"/>
        <end position="150"/>
    </location>
</feature>
<organism evidence="2 3">
    <name type="scientific">Tegillarca granosa</name>
    <name type="common">Malaysian cockle</name>
    <name type="synonym">Anadara granosa</name>
    <dbReference type="NCBI Taxonomy" id="220873"/>
    <lineage>
        <taxon>Eukaryota</taxon>
        <taxon>Metazoa</taxon>
        <taxon>Spiralia</taxon>
        <taxon>Lophotrochozoa</taxon>
        <taxon>Mollusca</taxon>
        <taxon>Bivalvia</taxon>
        <taxon>Autobranchia</taxon>
        <taxon>Pteriomorphia</taxon>
        <taxon>Arcoida</taxon>
        <taxon>Arcoidea</taxon>
        <taxon>Arcidae</taxon>
        <taxon>Tegillarca</taxon>
    </lineage>
</organism>
<feature type="compositionally biased region" description="Acidic residues" evidence="1">
    <location>
        <begin position="43"/>
        <end position="62"/>
    </location>
</feature>
<evidence type="ECO:0000313" key="2">
    <source>
        <dbReference type="EMBL" id="KAJ8310261.1"/>
    </source>
</evidence>